<name>Q7X2Y6_9BACT</name>
<proteinExistence type="predicted"/>
<dbReference type="PANTHER" id="PTHR43861:SF1">
    <property type="entry name" value="TRANS-ACONITATE 2-METHYLTRANSFERASE"/>
    <property type="match status" value="1"/>
</dbReference>
<dbReference type="GO" id="GO:0008757">
    <property type="term" value="F:S-adenosylmethionine-dependent methyltransferase activity"/>
    <property type="evidence" value="ECO:0007669"/>
    <property type="project" value="InterPro"/>
</dbReference>
<keyword evidence="3" id="KW-0489">Methyltransferase</keyword>
<keyword evidence="3" id="KW-0808">Transferase</keyword>
<evidence type="ECO:0000313" key="3">
    <source>
        <dbReference type="EMBL" id="AAP58578.1"/>
    </source>
</evidence>
<organism evidence="3">
    <name type="scientific">uncultured Acidobacteriota bacterium</name>
    <dbReference type="NCBI Taxonomy" id="171953"/>
    <lineage>
        <taxon>Bacteria</taxon>
        <taxon>Pseudomonadati</taxon>
        <taxon>Acidobacteriota</taxon>
        <taxon>environmental samples</taxon>
    </lineage>
</organism>
<feature type="non-terminal residue" evidence="3">
    <location>
        <position position="1"/>
    </location>
</feature>
<sequence length="256" mass="27893">VERRRLSSSVGSTIRLGRGRARPPSAGGPRAGARRRVRKRTSDREARRAAPGWLRGGAVDVSTNMLERAREHLAPHAQRVSVLLADAAALPINARADAVFSTATLHWVPDHPRLFKSLYHALKPGGRLVAQCGGGANIARVHHRAEVLMRAAPFAPFFAHWRDPWEFAGTEVTAARLAAAGFVDVVTSIEPAPAAMPDAEAFTAFLATVICRPHLEYLPDESLRQAFLALLTGQAAGDDPPFELDYWRLNISARRP</sequence>
<protein>
    <submittedName>
        <fullName evidence="3">Putative methyltransferase</fullName>
    </submittedName>
</protein>
<dbReference type="CDD" id="cd02440">
    <property type="entry name" value="AdoMet_MTases"/>
    <property type="match status" value="1"/>
</dbReference>
<dbReference type="EMBL" id="AY281356">
    <property type="protein sequence ID" value="AAP58578.1"/>
    <property type="molecule type" value="Genomic_DNA"/>
</dbReference>
<dbReference type="PANTHER" id="PTHR43861">
    <property type="entry name" value="TRANS-ACONITATE 2-METHYLTRANSFERASE-RELATED"/>
    <property type="match status" value="1"/>
</dbReference>
<dbReference type="InterPro" id="IPR029063">
    <property type="entry name" value="SAM-dependent_MTases_sf"/>
</dbReference>
<evidence type="ECO:0000256" key="1">
    <source>
        <dbReference type="SAM" id="MobiDB-lite"/>
    </source>
</evidence>
<accession>Q7X2Y6</accession>
<dbReference type="GO" id="GO:0032259">
    <property type="term" value="P:methylation"/>
    <property type="evidence" value="ECO:0007669"/>
    <property type="project" value="UniProtKB-KW"/>
</dbReference>
<evidence type="ECO:0000259" key="2">
    <source>
        <dbReference type="Pfam" id="PF08241"/>
    </source>
</evidence>
<reference evidence="3" key="1">
    <citation type="journal article" date="2003" name="Mol. Microbiol.">
        <title>Acidobacteria form a coherent but highly diverse group within the bacterial domain: evidence from environmental genomics.</title>
        <authorList>
            <person name="Quaiser A."/>
            <person name="Ochsenreiter T."/>
            <person name="Lanz C."/>
            <person name="Schuster S.C."/>
            <person name="Treusch A.H."/>
            <person name="Eck J."/>
            <person name="Schleper C."/>
        </authorList>
    </citation>
    <scope>NUCLEOTIDE SEQUENCE</scope>
</reference>
<feature type="region of interest" description="Disordered" evidence="1">
    <location>
        <begin position="1"/>
        <end position="49"/>
    </location>
</feature>
<dbReference type="AlphaFoldDB" id="Q7X2Y6"/>
<dbReference type="InterPro" id="IPR013216">
    <property type="entry name" value="Methyltransf_11"/>
</dbReference>
<feature type="domain" description="Methyltransferase type 11" evidence="2">
    <location>
        <begin position="58"/>
        <end position="129"/>
    </location>
</feature>
<dbReference type="Gene3D" id="3.40.50.150">
    <property type="entry name" value="Vaccinia Virus protein VP39"/>
    <property type="match status" value="1"/>
</dbReference>
<dbReference type="Pfam" id="PF08241">
    <property type="entry name" value="Methyltransf_11"/>
    <property type="match status" value="1"/>
</dbReference>
<dbReference type="SUPFAM" id="SSF53335">
    <property type="entry name" value="S-adenosyl-L-methionine-dependent methyltransferases"/>
    <property type="match status" value="1"/>
</dbReference>